<organism evidence="1 2">
    <name type="scientific">Persea americana</name>
    <name type="common">Avocado</name>
    <dbReference type="NCBI Taxonomy" id="3435"/>
    <lineage>
        <taxon>Eukaryota</taxon>
        <taxon>Viridiplantae</taxon>
        <taxon>Streptophyta</taxon>
        <taxon>Embryophyta</taxon>
        <taxon>Tracheophyta</taxon>
        <taxon>Spermatophyta</taxon>
        <taxon>Magnoliopsida</taxon>
        <taxon>Magnoliidae</taxon>
        <taxon>Laurales</taxon>
        <taxon>Lauraceae</taxon>
        <taxon>Persea</taxon>
    </lineage>
</organism>
<reference evidence="1 2" key="1">
    <citation type="journal article" date="2022" name="Hortic Res">
        <title>A haplotype resolved chromosomal level avocado genome allows analysis of novel avocado genes.</title>
        <authorList>
            <person name="Nath O."/>
            <person name="Fletcher S.J."/>
            <person name="Hayward A."/>
            <person name="Shaw L.M."/>
            <person name="Masouleh A.K."/>
            <person name="Furtado A."/>
            <person name="Henry R.J."/>
            <person name="Mitter N."/>
        </authorList>
    </citation>
    <scope>NUCLEOTIDE SEQUENCE [LARGE SCALE GENOMIC DNA]</scope>
    <source>
        <strain evidence="2">cv. Hass</strain>
    </source>
</reference>
<protein>
    <submittedName>
        <fullName evidence="1">Uncharacterized protein</fullName>
    </submittedName>
</protein>
<comment type="caution">
    <text evidence="1">The sequence shown here is derived from an EMBL/GenBank/DDBJ whole genome shotgun (WGS) entry which is preliminary data.</text>
</comment>
<proteinExistence type="predicted"/>
<dbReference type="EMBL" id="CM056813">
    <property type="protein sequence ID" value="KAJ8641000.1"/>
    <property type="molecule type" value="Genomic_DNA"/>
</dbReference>
<dbReference type="Proteomes" id="UP001234297">
    <property type="component" value="Chromosome 5"/>
</dbReference>
<evidence type="ECO:0000313" key="1">
    <source>
        <dbReference type="EMBL" id="KAJ8641000.1"/>
    </source>
</evidence>
<accession>A0ACC2M5R8</accession>
<name>A0ACC2M5R8_PERAE</name>
<sequence>MPFKKPSPLKKPAPNPNPNHKWADIWFKDKALKHVVFKMQLDPLSASLDDQNLTLDKKAADDFRAVDPTCLLLDSLLRIFTLLPSSQYLPNSLFCKRWLALHGRLCRSFKLLDWHFLDSGSLTSRFPDLT</sequence>
<evidence type="ECO:0000313" key="2">
    <source>
        <dbReference type="Proteomes" id="UP001234297"/>
    </source>
</evidence>
<gene>
    <name evidence="1" type="ORF">MRB53_017694</name>
</gene>
<keyword evidence="2" id="KW-1185">Reference proteome</keyword>